<gene>
    <name evidence="1" type="ORF">L2E82_36098</name>
</gene>
<name>A0ACB9BQL4_CICIN</name>
<accession>A0ACB9BQL4</accession>
<organism evidence="1 2">
    <name type="scientific">Cichorium intybus</name>
    <name type="common">Chicory</name>
    <dbReference type="NCBI Taxonomy" id="13427"/>
    <lineage>
        <taxon>Eukaryota</taxon>
        <taxon>Viridiplantae</taxon>
        <taxon>Streptophyta</taxon>
        <taxon>Embryophyta</taxon>
        <taxon>Tracheophyta</taxon>
        <taxon>Spermatophyta</taxon>
        <taxon>Magnoliopsida</taxon>
        <taxon>eudicotyledons</taxon>
        <taxon>Gunneridae</taxon>
        <taxon>Pentapetalae</taxon>
        <taxon>asterids</taxon>
        <taxon>campanulids</taxon>
        <taxon>Asterales</taxon>
        <taxon>Asteraceae</taxon>
        <taxon>Cichorioideae</taxon>
        <taxon>Cichorieae</taxon>
        <taxon>Cichoriinae</taxon>
        <taxon>Cichorium</taxon>
    </lineage>
</organism>
<dbReference type="EMBL" id="CM042014">
    <property type="protein sequence ID" value="KAI3724326.1"/>
    <property type="molecule type" value="Genomic_DNA"/>
</dbReference>
<evidence type="ECO:0000313" key="2">
    <source>
        <dbReference type="Proteomes" id="UP001055811"/>
    </source>
</evidence>
<reference evidence="2" key="1">
    <citation type="journal article" date="2022" name="Mol. Ecol. Resour.">
        <title>The genomes of chicory, endive, great burdock and yacon provide insights into Asteraceae palaeo-polyploidization history and plant inulin production.</title>
        <authorList>
            <person name="Fan W."/>
            <person name="Wang S."/>
            <person name="Wang H."/>
            <person name="Wang A."/>
            <person name="Jiang F."/>
            <person name="Liu H."/>
            <person name="Zhao H."/>
            <person name="Xu D."/>
            <person name="Zhang Y."/>
        </authorList>
    </citation>
    <scope>NUCLEOTIDE SEQUENCE [LARGE SCALE GENOMIC DNA]</scope>
    <source>
        <strain evidence="2">cv. Punajuju</strain>
    </source>
</reference>
<reference evidence="1 2" key="2">
    <citation type="journal article" date="2022" name="Mol. Ecol. Resour.">
        <title>The genomes of chicory, endive, great burdock and yacon provide insights into Asteraceae paleo-polyploidization history and plant inulin production.</title>
        <authorList>
            <person name="Fan W."/>
            <person name="Wang S."/>
            <person name="Wang H."/>
            <person name="Wang A."/>
            <person name="Jiang F."/>
            <person name="Liu H."/>
            <person name="Zhao H."/>
            <person name="Xu D."/>
            <person name="Zhang Y."/>
        </authorList>
    </citation>
    <scope>NUCLEOTIDE SEQUENCE [LARGE SCALE GENOMIC DNA]</scope>
    <source>
        <strain evidence="2">cv. Punajuju</strain>
        <tissue evidence="1">Leaves</tissue>
    </source>
</reference>
<protein>
    <submittedName>
        <fullName evidence="1">Uncharacterized protein</fullName>
    </submittedName>
</protein>
<dbReference type="Proteomes" id="UP001055811">
    <property type="component" value="Linkage Group LG06"/>
</dbReference>
<sequence length="229" mass="26283">MNAYSRTNESLTCVDQSGAALKLLSKKNSKFDLLLIDSGMNDVDVHTFLRLTKNMDFLSIVISEQEDDAFLIEALKSGAFLVVKRPLTINAIRHMRQDIIRERIHKHGKCKNNNIIQKDTTQEIMIQENRISDSKKKERGDPMKQVNQINIDNNVIYQSSEDNDYDDDDDDSTKKKICLEWTQELHEKFLKAITKLGDGRCFPKEILKLMGVPGLTRMQVASHLQTLMV</sequence>
<evidence type="ECO:0000313" key="1">
    <source>
        <dbReference type="EMBL" id="KAI3724326.1"/>
    </source>
</evidence>
<comment type="caution">
    <text evidence="1">The sequence shown here is derived from an EMBL/GenBank/DDBJ whole genome shotgun (WGS) entry which is preliminary data.</text>
</comment>
<keyword evidence="2" id="KW-1185">Reference proteome</keyword>
<proteinExistence type="predicted"/>